<dbReference type="CDD" id="cd22426">
    <property type="entry name" value="KH_I_FMR1_FXR_rpt2"/>
    <property type="match status" value="1"/>
</dbReference>
<dbReference type="CDD" id="cd22427">
    <property type="entry name" value="KH_I_FMR1_FXR_rpt3"/>
    <property type="match status" value="1"/>
</dbReference>
<feature type="compositionally biased region" description="Low complexity" evidence="5">
    <location>
        <begin position="565"/>
        <end position="586"/>
    </location>
</feature>
<dbReference type="GO" id="GO:0099577">
    <property type="term" value="P:regulation of translation at presynapse, modulating synaptic transmission"/>
    <property type="evidence" value="ECO:0007669"/>
    <property type="project" value="TreeGrafter"/>
</dbReference>
<feature type="domain" description="K Homology" evidence="6">
    <location>
        <begin position="303"/>
        <end position="377"/>
    </location>
</feature>
<dbReference type="EMBL" id="HG994582">
    <property type="protein sequence ID" value="CAF2904134.1"/>
    <property type="molecule type" value="Genomic_DNA"/>
</dbReference>
<comment type="subcellular location">
    <subcellularLocation>
        <location evidence="1">Cytoplasm</location>
        <location evidence="1">Stress granule</location>
    </subcellularLocation>
    <subcellularLocation>
        <location evidence="3">Synapse</location>
    </subcellularLocation>
</comment>
<proteinExistence type="predicted"/>
<dbReference type="GO" id="GO:0003730">
    <property type="term" value="F:mRNA 3'-UTR binding"/>
    <property type="evidence" value="ECO:0007669"/>
    <property type="project" value="TreeGrafter"/>
</dbReference>
<dbReference type="GO" id="GO:0045182">
    <property type="term" value="F:translation regulator activity"/>
    <property type="evidence" value="ECO:0007669"/>
    <property type="project" value="TreeGrafter"/>
</dbReference>
<evidence type="ECO:0000256" key="1">
    <source>
        <dbReference type="ARBA" id="ARBA00004210"/>
    </source>
</evidence>
<feature type="compositionally biased region" description="Basic and acidic residues" evidence="5">
    <location>
        <begin position="463"/>
        <end position="478"/>
    </location>
</feature>
<dbReference type="SUPFAM" id="SSF54791">
    <property type="entry name" value="Eukaryotic type KH-domain (KH-domain type I)"/>
    <property type="match status" value="2"/>
</dbReference>
<keyword evidence="2" id="KW-0770">Synapse</keyword>
<evidence type="ECO:0000313" key="8">
    <source>
        <dbReference type="Proteomes" id="UP000675881"/>
    </source>
</evidence>
<keyword evidence="4" id="KW-0694">RNA-binding</keyword>
<organism evidence="7 8">
    <name type="scientific">Lepeophtheirus salmonis</name>
    <name type="common">Salmon louse</name>
    <name type="synonym">Caligus salmonis</name>
    <dbReference type="NCBI Taxonomy" id="72036"/>
    <lineage>
        <taxon>Eukaryota</taxon>
        <taxon>Metazoa</taxon>
        <taxon>Ecdysozoa</taxon>
        <taxon>Arthropoda</taxon>
        <taxon>Crustacea</taxon>
        <taxon>Multicrustacea</taxon>
        <taxon>Hexanauplia</taxon>
        <taxon>Copepoda</taxon>
        <taxon>Siphonostomatoida</taxon>
        <taxon>Caligidae</taxon>
        <taxon>Lepeophtheirus</taxon>
    </lineage>
</organism>
<feature type="compositionally biased region" description="Low complexity" evidence="5">
    <location>
        <begin position="7"/>
        <end position="19"/>
    </location>
</feature>
<dbReference type="Pfam" id="PF17904">
    <property type="entry name" value="KH_9"/>
    <property type="match status" value="1"/>
</dbReference>
<dbReference type="SMART" id="SM00322">
    <property type="entry name" value="KH"/>
    <property type="match status" value="2"/>
</dbReference>
<evidence type="ECO:0000313" key="7">
    <source>
        <dbReference type="EMBL" id="CAF2904134.1"/>
    </source>
</evidence>
<feature type="region of interest" description="Disordered" evidence="5">
    <location>
        <begin position="1"/>
        <end position="27"/>
    </location>
</feature>
<feature type="compositionally biased region" description="Low complexity" evidence="5">
    <location>
        <begin position="522"/>
        <end position="540"/>
    </location>
</feature>
<dbReference type="PANTHER" id="PTHR10603">
    <property type="entry name" value="FRAGILE X MENTAL RETARDATION SYNDROME-RELATED PROTEIN"/>
    <property type="match status" value="1"/>
</dbReference>
<evidence type="ECO:0000256" key="2">
    <source>
        <dbReference type="ARBA" id="ARBA00023018"/>
    </source>
</evidence>
<dbReference type="PROSITE" id="PS50084">
    <property type="entry name" value="KH_TYPE_1"/>
    <property type="match status" value="2"/>
</dbReference>
<dbReference type="GO" id="GO:0045727">
    <property type="term" value="P:positive regulation of translation"/>
    <property type="evidence" value="ECO:0007669"/>
    <property type="project" value="TreeGrafter"/>
</dbReference>
<evidence type="ECO:0000259" key="6">
    <source>
        <dbReference type="SMART" id="SM00322"/>
    </source>
</evidence>
<dbReference type="AlphaFoldDB" id="A0A7R8CRE0"/>
<evidence type="ECO:0000256" key="5">
    <source>
        <dbReference type="SAM" id="MobiDB-lite"/>
    </source>
</evidence>
<dbReference type="GO" id="GO:0043005">
    <property type="term" value="C:neuron projection"/>
    <property type="evidence" value="ECO:0007669"/>
    <property type="project" value="TreeGrafter"/>
</dbReference>
<feature type="compositionally biased region" description="Polar residues" evidence="5">
    <location>
        <begin position="493"/>
        <end position="505"/>
    </location>
</feature>
<dbReference type="GO" id="GO:0048513">
    <property type="term" value="P:animal organ development"/>
    <property type="evidence" value="ECO:0007669"/>
    <property type="project" value="TreeGrafter"/>
</dbReference>
<dbReference type="Pfam" id="PF00013">
    <property type="entry name" value="KH_1"/>
    <property type="match status" value="2"/>
</dbReference>
<dbReference type="Proteomes" id="UP000675881">
    <property type="component" value="Chromosome 3"/>
</dbReference>
<name>A0A7R8CRE0_LEPSM</name>
<dbReference type="Gene3D" id="3.30.1370.10">
    <property type="entry name" value="K Homology domain, type 1"/>
    <property type="match status" value="2"/>
</dbReference>
<dbReference type="InterPro" id="IPR040148">
    <property type="entry name" value="FMR1"/>
</dbReference>
<dbReference type="InterPro" id="IPR040472">
    <property type="entry name" value="FMRP_KH0"/>
</dbReference>
<feature type="region of interest" description="Disordered" evidence="5">
    <location>
        <begin position="463"/>
        <end position="586"/>
    </location>
</feature>
<dbReference type="OrthoDB" id="6252957at2759"/>
<evidence type="ECO:0000256" key="4">
    <source>
        <dbReference type="PROSITE-ProRule" id="PRU00117"/>
    </source>
</evidence>
<protein>
    <submittedName>
        <fullName evidence="7">FMR</fullName>
    </submittedName>
</protein>
<keyword evidence="8" id="KW-1185">Reference proteome</keyword>
<sequence>MSDSTRTSSPAGMSTSGMSTTGGGSSWTCSSTMVEVQRIKPSTVQCGGLPVQGERGPEVLLTFEDTWLPNGRFPFARVRRPCPPATEVVYSVGDEIELKGEFVALHFPTGWDSSGMSDIVLVDRLRMKSTVAPLTALDFYSFLIPLPPEMNEIYRNPAILEEDSHQAFIKSINACSVTYDPEKSALRVITQDSDTERKSSMIQGMHFRNFHQKMLLKNRTAEVARHLEATRIQSSNGYTEEFHVPSELMGLAIGAHGANIQLARSVSGIINLELIEDSSTFRVTGESKECVLKARKLLEFAEDTNQVPRSLVGKVIGKNGRFIQEIVDRSGLLRVKIEGDNEPSPFAQREEGSVPFIFVGTLDAICNAKMLLDYHVNHLKEDLLETPTMMIHVLIQEDTPEEEGEEETEEALLGAIHLCPITIMTMVGDVGGGETLRIIAEEVDEAVKAIIVIHVVGGYDGGRGDFRGNRRKNEDNNSHHRNSTHNYNHDSVTEPQSDAPITSNWGEEEINGNKWDCESSRVSKQSNSSNSPSSTSEVPSLTATNSSIGGGGKKETHHHKDKKNNLVNKQQQQIASADSSAGQEKI</sequence>
<evidence type="ECO:0000256" key="3">
    <source>
        <dbReference type="ARBA" id="ARBA00034103"/>
    </source>
</evidence>
<dbReference type="InterPro" id="IPR004087">
    <property type="entry name" value="KH_dom"/>
</dbReference>
<feature type="domain" description="K Homology" evidence="6">
    <location>
        <begin position="236"/>
        <end position="302"/>
    </location>
</feature>
<dbReference type="GO" id="GO:0051028">
    <property type="term" value="P:mRNA transport"/>
    <property type="evidence" value="ECO:0007669"/>
    <property type="project" value="TreeGrafter"/>
</dbReference>
<reference evidence="7" key="1">
    <citation type="submission" date="2021-02" db="EMBL/GenBank/DDBJ databases">
        <authorList>
            <person name="Bekaert M."/>
        </authorList>
    </citation>
    <scope>NUCLEOTIDE SEQUENCE</scope>
    <source>
        <strain evidence="7">IoA-00</strain>
    </source>
</reference>
<dbReference type="InterPro" id="IPR004088">
    <property type="entry name" value="KH_dom_type_1"/>
</dbReference>
<accession>A0A7R8CRE0</accession>
<dbReference type="FunFam" id="3.30.1370.10:FF:000054">
    <property type="entry name" value="Fragile X mental retardation protein 1"/>
    <property type="match status" value="1"/>
</dbReference>
<dbReference type="GO" id="GO:0010494">
    <property type="term" value="C:cytoplasmic stress granule"/>
    <property type="evidence" value="ECO:0007669"/>
    <property type="project" value="UniProtKB-SubCell"/>
</dbReference>
<gene>
    <name evidence="7" type="ORF">LSAA_7958</name>
</gene>
<dbReference type="GO" id="GO:0005634">
    <property type="term" value="C:nucleus"/>
    <property type="evidence" value="ECO:0007669"/>
    <property type="project" value="TreeGrafter"/>
</dbReference>
<dbReference type="GO" id="GO:0098793">
    <property type="term" value="C:presynapse"/>
    <property type="evidence" value="ECO:0007669"/>
    <property type="project" value="GOC"/>
</dbReference>
<dbReference type="InterPro" id="IPR036612">
    <property type="entry name" value="KH_dom_type_1_sf"/>
</dbReference>
<dbReference type="GO" id="GO:0048170">
    <property type="term" value="P:positive regulation of long-term neuronal synaptic plasticity"/>
    <property type="evidence" value="ECO:0007669"/>
    <property type="project" value="TreeGrafter"/>
</dbReference>
<dbReference type="GO" id="GO:0043488">
    <property type="term" value="P:regulation of mRNA stability"/>
    <property type="evidence" value="ECO:0007669"/>
    <property type="project" value="TreeGrafter"/>
</dbReference>
<dbReference type="PANTHER" id="PTHR10603:SF7">
    <property type="entry name" value="FRAGILE X MESSENGER RIBONUCLEOPROTEIN 1 HOMOLOG"/>
    <property type="match status" value="1"/>
</dbReference>